<feature type="transmembrane region" description="Helical" evidence="1">
    <location>
        <begin position="104"/>
        <end position="127"/>
    </location>
</feature>
<feature type="domain" description="CAAX prenyl protease 2/Lysostaphin resistance protein A-like" evidence="2">
    <location>
        <begin position="151"/>
        <end position="240"/>
    </location>
</feature>
<dbReference type="GO" id="GO:0004175">
    <property type="term" value="F:endopeptidase activity"/>
    <property type="evidence" value="ECO:0007669"/>
    <property type="project" value="UniProtKB-ARBA"/>
</dbReference>
<dbReference type="EMBL" id="JACHMO010000001">
    <property type="protein sequence ID" value="MBB5802712.1"/>
    <property type="molecule type" value="Genomic_DNA"/>
</dbReference>
<proteinExistence type="predicted"/>
<accession>A0A7W9HI15</accession>
<dbReference type="AlphaFoldDB" id="A0A7W9HI15"/>
<gene>
    <name evidence="3" type="ORF">F4560_002480</name>
</gene>
<evidence type="ECO:0000259" key="2">
    <source>
        <dbReference type="Pfam" id="PF02517"/>
    </source>
</evidence>
<dbReference type="GO" id="GO:0080120">
    <property type="term" value="P:CAAX-box protein maturation"/>
    <property type="evidence" value="ECO:0007669"/>
    <property type="project" value="UniProtKB-ARBA"/>
</dbReference>
<dbReference type="InterPro" id="IPR003675">
    <property type="entry name" value="Rce1/LyrA-like_dom"/>
</dbReference>
<dbReference type="Proteomes" id="UP000552097">
    <property type="component" value="Unassembled WGS sequence"/>
</dbReference>
<keyword evidence="4" id="KW-1185">Reference proteome</keyword>
<protein>
    <submittedName>
        <fullName evidence="3">Membrane protease YdiL (CAAX protease family)</fullName>
    </submittedName>
</protein>
<feature type="transmembrane region" description="Helical" evidence="1">
    <location>
        <begin position="208"/>
        <end position="224"/>
    </location>
</feature>
<evidence type="ECO:0000313" key="4">
    <source>
        <dbReference type="Proteomes" id="UP000552097"/>
    </source>
</evidence>
<dbReference type="GO" id="GO:0006508">
    <property type="term" value="P:proteolysis"/>
    <property type="evidence" value="ECO:0007669"/>
    <property type="project" value="UniProtKB-KW"/>
</dbReference>
<feature type="transmembrane region" description="Helical" evidence="1">
    <location>
        <begin position="184"/>
        <end position="202"/>
    </location>
</feature>
<keyword evidence="3" id="KW-0645">Protease</keyword>
<feature type="transmembrane region" description="Helical" evidence="1">
    <location>
        <begin position="59"/>
        <end position="83"/>
    </location>
</feature>
<keyword evidence="1" id="KW-0472">Membrane</keyword>
<evidence type="ECO:0000256" key="1">
    <source>
        <dbReference type="SAM" id="Phobius"/>
    </source>
</evidence>
<keyword evidence="1" id="KW-1133">Transmembrane helix</keyword>
<keyword evidence="3" id="KW-0378">Hydrolase</keyword>
<feature type="transmembrane region" description="Helical" evidence="1">
    <location>
        <begin position="21"/>
        <end position="47"/>
    </location>
</feature>
<name>A0A7W9HI15_9PSEU</name>
<comment type="caution">
    <text evidence="3">The sequence shown here is derived from an EMBL/GenBank/DDBJ whole genome shotgun (WGS) entry which is preliminary data.</text>
</comment>
<organism evidence="3 4">
    <name type="scientific">Saccharothrix ecbatanensis</name>
    <dbReference type="NCBI Taxonomy" id="1105145"/>
    <lineage>
        <taxon>Bacteria</taxon>
        <taxon>Bacillati</taxon>
        <taxon>Actinomycetota</taxon>
        <taxon>Actinomycetes</taxon>
        <taxon>Pseudonocardiales</taxon>
        <taxon>Pseudonocardiaceae</taxon>
        <taxon>Saccharothrix</taxon>
    </lineage>
</organism>
<sequence>MTDDESQPRPSGVVAAGGLRNGLTLVAVFLAGQLAMLATSVLVLLAFGTPDPALMSDGGLLAVLILPTALGATVAFLGVARWGGGPRAGRAARELAVRWNGRDIGMGLAFGVGGLLLTLPAAALWAAWVGAERANSAVGDVFSGRELGPVAAVVTFLAVWLLAPIGEEVLFRGVLWRALEHWGLNRWVVFAVTSLLFSFAHLELLRTPLLLVLSIPIGLARLYTGNLLAGIVAHQVNNFLPAVALLLATTGALP</sequence>
<dbReference type="Pfam" id="PF02517">
    <property type="entry name" value="Rce1-like"/>
    <property type="match status" value="1"/>
</dbReference>
<dbReference type="RefSeq" id="WP_312869219.1">
    <property type="nucleotide sequence ID" value="NZ_JACHMO010000001.1"/>
</dbReference>
<reference evidence="3 4" key="1">
    <citation type="submission" date="2020-08" db="EMBL/GenBank/DDBJ databases">
        <title>Sequencing the genomes of 1000 actinobacteria strains.</title>
        <authorList>
            <person name="Klenk H.-P."/>
        </authorList>
    </citation>
    <scope>NUCLEOTIDE SEQUENCE [LARGE SCALE GENOMIC DNA]</scope>
    <source>
        <strain evidence="3 4">DSM 45486</strain>
    </source>
</reference>
<evidence type="ECO:0000313" key="3">
    <source>
        <dbReference type="EMBL" id="MBB5802712.1"/>
    </source>
</evidence>
<feature type="transmembrane region" description="Helical" evidence="1">
    <location>
        <begin position="236"/>
        <end position="253"/>
    </location>
</feature>
<feature type="transmembrane region" description="Helical" evidence="1">
    <location>
        <begin position="147"/>
        <end position="163"/>
    </location>
</feature>
<keyword evidence="1" id="KW-0812">Transmembrane</keyword>